<reference evidence="2" key="1">
    <citation type="submission" date="2021-02" db="EMBL/GenBank/DDBJ databases">
        <authorList>
            <person name="Dougan E. K."/>
            <person name="Rhodes N."/>
            <person name="Thang M."/>
            <person name="Chan C."/>
        </authorList>
    </citation>
    <scope>NUCLEOTIDE SEQUENCE</scope>
</reference>
<comment type="caution">
    <text evidence="2">The sequence shown here is derived from an EMBL/GenBank/DDBJ whole genome shotgun (WGS) entry which is preliminary data.</text>
</comment>
<feature type="compositionally biased region" description="Low complexity" evidence="1">
    <location>
        <begin position="201"/>
        <end position="210"/>
    </location>
</feature>
<sequence>AVGSVQASLDVLGALADVELEELATILKDDTLHAALAQLNTHDGSAQHTQKELRAAMATLVTKLTIASSRLYLMGTALLPLLLCTSDPEWWVANIPEGASDSTYLQEWRRKGKDADRMQKAVAALLAEQHEEDNQRDRGNAATTLFKKRPAIQKASSSPSPAPAKGDKKRKASSSSSQDGKKKKKDKSKKAKTSKKKRAKSSSSSSSSTSIKKDAQKKDKKKDKKKRDERSASPSKNSHRSATEKEVRLSIHRIGAVSPEGKAIVKETDPVDKVQISDTNETVSSVVFRLMDAQGSQADFPNWDIRVMDDDFVVRALDAASALARDNPKVVLVRKGG</sequence>
<dbReference type="OrthoDB" id="428441at2759"/>
<organism evidence="2 3">
    <name type="scientific">Symbiodinium pilosum</name>
    <name type="common">Dinoflagellate</name>
    <dbReference type="NCBI Taxonomy" id="2952"/>
    <lineage>
        <taxon>Eukaryota</taxon>
        <taxon>Sar</taxon>
        <taxon>Alveolata</taxon>
        <taxon>Dinophyceae</taxon>
        <taxon>Suessiales</taxon>
        <taxon>Symbiodiniaceae</taxon>
        <taxon>Symbiodinium</taxon>
    </lineage>
</organism>
<feature type="compositionally biased region" description="Basic residues" evidence="1">
    <location>
        <begin position="181"/>
        <end position="200"/>
    </location>
</feature>
<evidence type="ECO:0000313" key="3">
    <source>
        <dbReference type="Proteomes" id="UP000649617"/>
    </source>
</evidence>
<name>A0A812SA29_SYMPI</name>
<dbReference type="EMBL" id="CAJNIZ010023065">
    <property type="protein sequence ID" value="CAE7466066.1"/>
    <property type="molecule type" value="Genomic_DNA"/>
</dbReference>
<dbReference type="AlphaFoldDB" id="A0A812SA29"/>
<evidence type="ECO:0000256" key="1">
    <source>
        <dbReference type="SAM" id="MobiDB-lite"/>
    </source>
</evidence>
<evidence type="ECO:0000313" key="2">
    <source>
        <dbReference type="EMBL" id="CAE7466066.1"/>
    </source>
</evidence>
<dbReference type="Proteomes" id="UP000649617">
    <property type="component" value="Unassembled WGS sequence"/>
</dbReference>
<protein>
    <submittedName>
        <fullName evidence="2">Uncharacterized protein</fullName>
    </submittedName>
</protein>
<feature type="non-terminal residue" evidence="2">
    <location>
        <position position="337"/>
    </location>
</feature>
<keyword evidence="3" id="KW-1185">Reference proteome</keyword>
<accession>A0A812SA29</accession>
<feature type="region of interest" description="Disordered" evidence="1">
    <location>
        <begin position="145"/>
        <end position="247"/>
    </location>
</feature>
<proteinExistence type="predicted"/>
<gene>
    <name evidence="2" type="ORF">SPIL2461_LOCUS11708</name>
</gene>